<dbReference type="PANTHER" id="PTHR46532:SF4">
    <property type="entry name" value="AAA+ ATPASE DOMAIN-CONTAINING PROTEIN"/>
    <property type="match status" value="1"/>
</dbReference>
<dbReference type="WBParaSite" id="TASK_0000265001-mRNA-1">
    <property type="protein sequence ID" value="TASK_0000265001-mRNA-1"/>
    <property type="gene ID" value="TASK_0000265001"/>
</dbReference>
<dbReference type="InterPro" id="IPR026983">
    <property type="entry name" value="DHC"/>
</dbReference>
<dbReference type="InterPro" id="IPR013594">
    <property type="entry name" value="Dynein_heavy_tail"/>
</dbReference>
<dbReference type="EMBL" id="UYRS01002379">
    <property type="protein sequence ID" value="VDK25742.1"/>
    <property type="molecule type" value="Genomic_DNA"/>
</dbReference>
<evidence type="ECO:0000256" key="1">
    <source>
        <dbReference type="ARBA" id="ARBA00008887"/>
    </source>
</evidence>
<dbReference type="GO" id="GO:0005858">
    <property type="term" value="C:axonemal dynein complex"/>
    <property type="evidence" value="ECO:0007669"/>
    <property type="project" value="TreeGrafter"/>
</dbReference>
<evidence type="ECO:0000256" key="2">
    <source>
        <dbReference type="SAM" id="MobiDB-lite"/>
    </source>
</evidence>
<comment type="similarity">
    <text evidence="1">Belongs to the dynein heavy chain family.</text>
</comment>
<sequence length="484" mass="56712">MVASFQIKFFNAASFPQKVEGILFLDIASEEGPITEHNFKSRVLIMRRPHFIPDMYNWLSQIIKAFFIPAMQAQEAHLGMMTQQIKQSFIFEVNEYLEALETNDVCSKERFKLAPCRDIDFEALQDSQRVQEAARNLEELGLLEECVCHWMRQVSLEVQEVDMIREEMPNSGPRTEMRFWRQRATRFNLIMKEMNAPLVKKALNVLTVARSNTLPTWKELDNRVVAIHSEALRNAKFLQVVMQRCNPLYRYEIITNQMIISCRGYVADSSRGPIWSQDLDRLAGRLKDCIELNQAYQNAYRKVQKNTRNDQKAMKFSETQIFGDFNAFVARVEAILYIIESIKTYAVLRNVPFDGRDELVKHLDKIYDFITSRSYDFLDLENAQFVEDFEHFGSEMKILAENLQAAYNAQCSRNQTVVQNLRQAMQLKRARLPVLEQESRYRRLITQLRAEFDEIGDIYTRDADNPPIQRNFPPYSGNHSRLYL</sequence>
<protein>
    <submittedName>
        <fullName evidence="6">DHC_N1 domain-containing protein</fullName>
    </submittedName>
</protein>
<gene>
    <name evidence="4" type="ORF">TASK_LOCUS2651</name>
</gene>
<reference evidence="6" key="1">
    <citation type="submission" date="2017-02" db="UniProtKB">
        <authorList>
            <consortium name="WormBaseParasite"/>
        </authorList>
    </citation>
    <scope>IDENTIFICATION</scope>
</reference>
<evidence type="ECO:0000313" key="6">
    <source>
        <dbReference type="WBParaSite" id="TASK_0000265001-mRNA-1"/>
    </source>
</evidence>
<feature type="domain" description="Dynein heavy chain tail" evidence="3">
    <location>
        <begin position="143"/>
        <end position="249"/>
    </location>
</feature>
<dbReference type="OrthoDB" id="286107at2759"/>
<dbReference type="GO" id="GO:0007018">
    <property type="term" value="P:microtubule-based movement"/>
    <property type="evidence" value="ECO:0007669"/>
    <property type="project" value="InterPro"/>
</dbReference>
<organism evidence="6">
    <name type="scientific">Taenia asiatica</name>
    <name type="common">Asian tapeworm</name>
    <dbReference type="NCBI Taxonomy" id="60517"/>
    <lineage>
        <taxon>Eukaryota</taxon>
        <taxon>Metazoa</taxon>
        <taxon>Spiralia</taxon>
        <taxon>Lophotrochozoa</taxon>
        <taxon>Platyhelminthes</taxon>
        <taxon>Cestoda</taxon>
        <taxon>Eucestoda</taxon>
        <taxon>Cyclophyllidea</taxon>
        <taxon>Taeniidae</taxon>
        <taxon>Taenia</taxon>
    </lineage>
</organism>
<accession>A0A0R3VZ06</accession>
<dbReference type="Pfam" id="PF08385">
    <property type="entry name" value="DHC_N1"/>
    <property type="match status" value="2"/>
</dbReference>
<dbReference type="STRING" id="60517.A0A0R3VZ06"/>
<proteinExistence type="inferred from homology"/>
<dbReference type="Proteomes" id="UP000282613">
    <property type="component" value="Unassembled WGS sequence"/>
</dbReference>
<feature type="region of interest" description="Disordered" evidence="2">
    <location>
        <begin position="463"/>
        <end position="484"/>
    </location>
</feature>
<dbReference type="GO" id="GO:0045505">
    <property type="term" value="F:dynein intermediate chain binding"/>
    <property type="evidence" value="ECO:0007669"/>
    <property type="project" value="InterPro"/>
</dbReference>
<dbReference type="AlphaFoldDB" id="A0A0R3VZ06"/>
<name>A0A0R3VZ06_TAEAS</name>
<evidence type="ECO:0000313" key="4">
    <source>
        <dbReference type="EMBL" id="VDK25742.1"/>
    </source>
</evidence>
<evidence type="ECO:0000313" key="5">
    <source>
        <dbReference type="Proteomes" id="UP000282613"/>
    </source>
</evidence>
<feature type="domain" description="Dynein heavy chain tail" evidence="3">
    <location>
        <begin position="254"/>
        <end position="478"/>
    </location>
</feature>
<keyword evidence="5" id="KW-1185">Reference proteome</keyword>
<dbReference type="GO" id="GO:0051959">
    <property type="term" value="F:dynein light intermediate chain binding"/>
    <property type="evidence" value="ECO:0007669"/>
    <property type="project" value="InterPro"/>
</dbReference>
<reference evidence="4 5" key="2">
    <citation type="submission" date="2018-11" db="EMBL/GenBank/DDBJ databases">
        <authorList>
            <consortium name="Pathogen Informatics"/>
        </authorList>
    </citation>
    <scope>NUCLEOTIDE SEQUENCE [LARGE SCALE GENOMIC DNA]</scope>
</reference>
<evidence type="ECO:0000259" key="3">
    <source>
        <dbReference type="Pfam" id="PF08385"/>
    </source>
</evidence>
<dbReference type="PANTHER" id="PTHR46532">
    <property type="entry name" value="MALE FERTILITY FACTOR KL5"/>
    <property type="match status" value="1"/>
</dbReference>